<evidence type="ECO:0000313" key="1">
    <source>
        <dbReference type="EMBL" id="KAF3111371.1"/>
    </source>
</evidence>
<organism evidence="1 2">
    <name type="scientific">Orbilia oligospora</name>
    <name type="common">Nematode-trapping fungus</name>
    <name type="synonym">Arthrobotrys oligospora</name>
    <dbReference type="NCBI Taxonomy" id="2813651"/>
    <lineage>
        <taxon>Eukaryota</taxon>
        <taxon>Fungi</taxon>
        <taxon>Dikarya</taxon>
        <taxon>Ascomycota</taxon>
        <taxon>Pezizomycotina</taxon>
        <taxon>Orbiliomycetes</taxon>
        <taxon>Orbiliales</taxon>
        <taxon>Orbiliaceae</taxon>
        <taxon>Orbilia</taxon>
    </lineage>
</organism>
<accession>A0A7C8JGM6</accession>
<name>A0A7C8JGM6_ORBOL</name>
<reference evidence="1 2" key="1">
    <citation type="submission" date="2019-06" db="EMBL/GenBank/DDBJ databases">
        <authorList>
            <person name="Palmer J.M."/>
        </authorList>
    </citation>
    <scope>NUCLEOTIDE SEQUENCE [LARGE SCALE GENOMIC DNA]</scope>
    <source>
        <strain evidence="1 2">TWF102</strain>
    </source>
</reference>
<dbReference type="EMBL" id="WIQW01000004">
    <property type="protein sequence ID" value="KAF3111371.1"/>
    <property type="molecule type" value="Genomic_DNA"/>
</dbReference>
<dbReference type="AlphaFoldDB" id="A0A7C8JGM6"/>
<evidence type="ECO:0000313" key="2">
    <source>
        <dbReference type="Proteomes" id="UP000475325"/>
    </source>
</evidence>
<dbReference type="Proteomes" id="UP000475325">
    <property type="component" value="Unassembled WGS sequence"/>
</dbReference>
<sequence length="238" mass="26805">MPSLQYGGYTGNGIEVTAEGRKEIEAFYSKGMRSVRDVANAIAGDRMNTYNVSILQELQRSDKIDFWSNGQPRKRLNPTECQILSMPIGHLVMIRLPEENSARETPVLAHILFLSWSLASKHMIGRDSPDAEASIPQDPIRYISILKVSSRSKNAIQETLSFYGISVNERAGRLLGILGIILGITEVFAIQEMIRLYHDHPSLDNRVIEEIFITWKDNNFRVFVTLGSFGETLSGILY</sequence>
<comment type="caution">
    <text evidence="1">The sequence shown here is derived from an EMBL/GenBank/DDBJ whole genome shotgun (WGS) entry which is preliminary data.</text>
</comment>
<proteinExistence type="predicted"/>
<gene>
    <name evidence="1" type="ORF">TWF102_007040</name>
</gene>
<protein>
    <submittedName>
        <fullName evidence="1">Uncharacterized protein</fullName>
    </submittedName>
</protein>